<dbReference type="SUPFAM" id="SSF52922">
    <property type="entry name" value="TK C-terminal domain-like"/>
    <property type="match status" value="1"/>
</dbReference>
<keyword evidence="10" id="KW-0784">Thiamine biosynthesis</keyword>
<dbReference type="Pfam" id="PF02779">
    <property type="entry name" value="Transket_pyr"/>
    <property type="match status" value="1"/>
</dbReference>
<dbReference type="PANTHER" id="PTHR43322">
    <property type="entry name" value="1-D-DEOXYXYLULOSE 5-PHOSPHATE SYNTHASE-RELATED"/>
    <property type="match status" value="1"/>
</dbReference>
<keyword evidence="15" id="KW-1185">Reference proteome</keyword>
<organism evidence="14 15">
    <name type="scientific">Veillonella parvula</name>
    <name type="common">Staphylococcus parvulus</name>
    <dbReference type="NCBI Taxonomy" id="29466"/>
    <lineage>
        <taxon>Bacteria</taxon>
        <taxon>Bacillati</taxon>
        <taxon>Bacillota</taxon>
        <taxon>Negativicutes</taxon>
        <taxon>Veillonellales</taxon>
        <taxon>Veillonellaceae</taxon>
        <taxon>Veillonella</taxon>
    </lineage>
</organism>
<dbReference type="InterPro" id="IPR029061">
    <property type="entry name" value="THDP-binding"/>
</dbReference>
<keyword evidence="7 14" id="KW-0808">Transferase</keyword>
<evidence type="ECO:0000256" key="2">
    <source>
        <dbReference type="ARBA" id="ARBA00001964"/>
    </source>
</evidence>
<dbReference type="InterPro" id="IPR005475">
    <property type="entry name" value="Transketolase-like_Pyr-bd"/>
</dbReference>
<evidence type="ECO:0000256" key="3">
    <source>
        <dbReference type="ARBA" id="ARBA00004980"/>
    </source>
</evidence>
<comment type="caution">
    <text evidence="14">The sequence shown here is derived from an EMBL/GenBank/DDBJ whole genome shotgun (WGS) entry which is preliminary data.</text>
</comment>
<name>A0ABV0IBU6_VEIPA</name>
<dbReference type="Gene3D" id="3.40.50.970">
    <property type="match status" value="2"/>
</dbReference>
<dbReference type="NCBIfam" id="NF003933">
    <property type="entry name" value="PRK05444.2-2"/>
    <property type="match status" value="1"/>
</dbReference>
<comment type="cofactor">
    <cofactor evidence="1">
        <name>Mg(2+)</name>
        <dbReference type="ChEBI" id="CHEBI:18420"/>
    </cofactor>
</comment>
<dbReference type="Proteomes" id="UP000234197">
    <property type="component" value="Unassembled WGS sequence"/>
</dbReference>
<protein>
    <recommendedName>
        <fullName evidence="6">1-deoxy-D-xylulose-5-phosphate synthase</fullName>
        <ecNumber evidence="6">2.2.1.7</ecNumber>
    </recommendedName>
</protein>
<dbReference type="CDD" id="cd07033">
    <property type="entry name" value="TPP_PYR_DXS_TK_like"/>
    <property type="match status" value="1"/>
</dbReference>
<dbReference type="InterPro" id="IPR033248">
    <property type="entry name" value="Transketolase_C"/>
</dbReference>
<keyword evidence="9" id="KW-0460">Magnesium</keyword>
<evidence type="ECO:0000313" key="14">
    <source>
        <dbReference type="EMBL" id="MEO9178376.1"/>
    </source>
</evidence>
<dbReference type="PANTHER" id="PTHR43322:SF1">
    <property type="entry name" value="1-DEOXY-D-XYLULOSE-5-PHOSPHATE SYNTHASE"/>
    <property type="match status" value="1"/>
</dbReference>
<dbReference type="InterPro" id="IPR005477">
    <property type="entry name" value="Dxylulose-5-P_synthase"/>
</dbReference>
<evidence type="ECO:0000256" key="5">
    <source>
        <dbReference type="ARBA" id="ARBA00011738"/>
    </source>
</evidence>
<feature type="domain" description="Transketolase-like pyrimidine-binding" evidence="13">
    <location>
        <begin position="277"/>
        <end position="442"/>
    </location>
</feature>
<reference evidence="15" key="1">
    <citation type="submission" date="2017-12" db="EMBL/GenBank/DDBJ databases">
        <title>Phylogenetic diversity of female urinary microbiome.</title>
        <authorList>
            <person name="Thomas-White K."/>
            <person name="Wolfe A.J."/>
        </authorList>
    </citation>
    <scope>NUCLEOTIDE SEQUENCE [LARGE SCALE GENOMIC DNA]</scope>
    <source>
        <strain evidence="15">UMB0138</strain>
    </source>
</reference>
<comment type="similarity">
    <text evidence="4">Belongs to the transketolase family. DXPS subfamily.</text>
</comment>
<evidence type="ECO:0000256" key="4">
    <source>
        <dbReference type="ARBA" id="ARBA00011081"/>
    </source>
</evidence>
<evidence type="ECO:0000313" key="15">
    <source>
        <dbReference type="Proteomes" id="UP000234197"/>
    </source>
</evidence>
<evidence type="ECO:0000256" key="6">
    <source>
        <dbReference type="ARBA" id="ARBA00013150"/>
    </source>
</evidence>
<keyword evidence="8" id="KW-0479">Metal-binding</keyword>
<dbReference type="Gene3D" id="3.40.50.920">
    <property type="match status" value="1"/>
</dbReference>
<dbReference type="InterPro" id="IPR009014">
    <property type="entry name" value="Transketo_C/PFOR_II"/>
</dbReference>
<evidence type="ECO:0000256" key="8">
    <source>
        <dbReference type="ARBA" id="ARBA00022723"/>
    </source>
</evidence>
<evidence type="ECO:0000256" key="9">
    <source>
        <dbReference type="ARBA" id="ARBA00022842"/>
    </source>
</evidence>
<dbReference type="SMART" id="SM00861">
    <property type="entry name" value="Transket_pyr"/>
    <property type="match status" value="1"/>
</dbReference>
<dbReference type="Pfam" id="PF02780">
    <property type="entry name" value="Transketolase_C"/>
    <property type="match status" value="1"/>
</dbReference>
<evidence type="ECO:0000256" key="7">
    <source>
        <dbReference type="ARBA" id="ARBA00022679"/>
    </source>
</evidence>
<accession>A0ABV0IBU6</accession>
<gene>
    <name evidence="14" type="ORF">CYJ21_005390</name>
</gene>
<dbReference type="EMBL" id="PKMC02000006">
    <property type="protein sequence ID" value="MEO9178376.1"/>
    <property type="molecule type" value="Genomic_DNA"/>
</dbReference>
<sequence>MKLSQIHSADDLKQCTEAELVEIAREIRDVIIHRTSIQGGHVGPSLGATDIILALHYVFNCPDDKIIFDISHQSYAHKILTNRLEGFMEENKFCTVSGYSNPCESNCDLFHLGHASTALSLACGLVIGRDLNQTKENIIALIGDGALSGGEAFEALNHLATMQSNCIVIINDNDQSIAENHGGLYKHLKELRDTNRTCTNNIFKALGFDYRYIEEGNSVLSLIAEFKSVINYPRPIILHIRTTKGFGYKAAEMAPEDFHNPSSFDVKTGTVNKNHDNTYESIVAKELITQLEINKSACIITAATPGGFCLTPEIRQKLGAQYIDVGIAEEHAMTLLAGIARANAKPILPIYSTFLQRAYDQLINDVCINNSNALILVYRASIYGTKDITHLGFSDIPMLTNIPNLTYIAPTTAEELQASIQFGLQHHDYPIAIRVPVGAPNHKPLGSQGITDVSIRSWETVQEGREIAIVGVGNFYRRALALTEAIKAKYAITPTVIKPLLISELDIALLDRLQKNHSLIITLEDGVIDGGFGQKIAAYYGRHNLKVMNYGIQKGFYDRYNPDELLRDNHMGIDQILQDIMTTAPSIDTFIAGR</sequence>
<dbReference type="GO" id="GO:0008661">
    <property type="term" value="F:1-deoxy-D-xylulose-5-phosphate synthase activity"/>
    <property type="evidence" value="ECO:0007669"/>
    <property type="project" value="UniProtKB-EC"/>
</dbReference>
<proteinExistence type="inferred from homology"/>
<dbReference type="InterPro" id="IPR049557">
    <property type="entry name" value="Transketolase_CS"/>
</dbReference>
<keyword evidence="12" id="KW-0414">Isoprene biosynthesis</keyword>
<keyword evidence="11" id="KW-0786">Thiamine pyrophosphate</keyword>
<dbReference type="RefSeq" id="WP_101928588.1">
    <property type="nucleotide sequence ID" value="NZ_PKHW01000003.1"/>
</dbReference>
<dbReference type="EC" id="2.2.1.7" evidence="6"/>
<evidence type="ECO:0000256" key="1">
    <source>
        <dbReference type="ARBA" id="ARBA00001946"/>
    </source>
</evidence>
<evidence type="ECO:0000256" key="11">
    <source>
        <dbReference type="ARBA" id="ARBA00023052"/>
    </source>
</evidence>
<dbReference type="SUPFAM" id="SSF52518">
    <property type="entry name" value="Thiamin diphosphate-binding fold (THDP-binding)"/>
    <property type="match status" value="2"/>
</dbReference>
<comment type="subunit">
    <text evidence="5">Homodimer.</text>
</comment>
<comment type="pathway">
    <text evidence="3">Metabolic intermediate biosynthesis; 1-deoxy-D-xylulose 5-phosphate biosynthesis; 1-deoxy-D-xylulose 5-phosphate from D-glyceraldehyde 3-phosphate and pyruvate: step 1/1.</text>
</comment>
<comment type="cofactor">
    <cofactor evidence="2">
        <name>thiamine diphosphate</name>
        <dbReference type="ChEBI" id="CHEBI:58937"/>
    </cofactor>
</comment>
<evidence type="ECO:0000256" key="10">
    <source>
        <dbReference type="ARBA" id="ARBA00022977"/>
    </source>
</evidence>
<evidence type="ECO:0000256" key="12">
    <source>
        <dbReference type="ARBA" id="ARBA00023229"/>
    </source>
</evidence>
<dbReference type="NCBIfam" id="NF008968">
    <property type="entry name" value="PRK12315.1"/>
    <property type="match status" value="1"/>
</dbReference>
<evidence type="ECO:0000259" key="13">
    <source>
        <dbReference type="SMART" id="SM00861"/>
    </source>
</evidence>
<dbReference type="CDD" id="cd02007">
    <property type="entry name" value="TPP_DXS"/>
    <property type="match status" value="1"/>
</dbReference>
<dbReference type="PROSITE" id="PS00801">
    <property type="entry name" value="TRANSKETOLASE_1"/>
    <property type="match status" value="1"/>
</dbReference>
<reference evidence="14 15" key="2">
    <citation type="submission" date="2024-04" db="EMBL/GenBank/DDBJ databases">
        <title>Na.</title>
        <authorList>
            <person name="Choi B."/>
        </authorList>
    </citation>
    <scope>NUCLEOTIDE SEQUENCE [LARGE SCALE GENOMIC DNA]</scope>
    <source>
        <strain evidence="14 15">UMB0138</strain>
    </source>
</reference>
<dbReference type="Pfam" id="PF13292">
    <property type="entry name" value="DXP_synthase_N"/>
    <property type="match status" value="1"/>
</dbReference>